<proteinExistence type="predicted"/>
<gene>
    <name evidence="1" type="ORF">L0M17_12210</name>
</gene>
<name>A0ABS9U214_9MICC</name>
<protein>
    <submittedName>
        <fullName evidence="1">VOC family protein</fullName>
    </submittedName>
</protein>
<evidence type="ECO:0000313" key="2">
    <source>
        <dbReference type="Proteomes" id="UP001202922"/>
    </source>
</evidence>
<dbReference type="SUPFAM" id="SSF54593">
    <property type="entry name" value="Glyoxalase/Bleomycin resistance protein/Dihydroxybiphenyl dioxygenase"/>
    <property type="match status" value="1"/>
</dbReference>
<dbReference type="Proteomes" id="UP001202922">
    <property type="component" value="Unassembled WGS sequence"/>
</dbReference>
<dbReference type="RefSeq" id="WP_241054239.1">
    <property type="nucleotide sequence ID" value="NZ_JAKZBV010000001.1"/>
</dbReference>
<accession>A0ABS9U214</accession>
<dbReference type="Gene3D" id="3.10.180.10">
    <property type="entry name" value="2,3-Dihydroxybiphenyl 1,2-Dioxygenase, domain 1"/>
    <property type="match status" value="1"/>
</dbReference>
<sequence length="201" mass="22367">MASRIDAALPHLLGPRMQVGMVVDDIQKAAAFWAEEMHVGPWILIEDGIGDRRFMYRGETSEVRFSVAFSYTGETQLELIAQTNSAPSPFRDFLASGKEGIHHLGFWPEDFEASCSSLETAGFVELCSIHLPEGTRNGIYYTAPPMVGGIVELAPLTPFRRTYMTAIERLSTAWDGTRPVRRFGTRNDFIASADFQVDSLD</sequence>
<dbReference type="Pfam" id="PF13669">
    <property type="entry name" value="Glyoxalase_4"/>
    <property type="match status" value="1"/>
</dbReference>
<reference evidence="1 2" key="1">
    <citation type="submission" date="2022-03" db="EMBL/GenBank/DDBJ databases">
        <title>Sinomonas sp. isolated from a soil.</title>
        <authorList>
            <person name="Han J."/>
            <person name="Kim D.-U."/>
        </authorList>
    </citation>
    <scope>NUCLEOTIDE SEQUENCE [LARGE SCALE GENOMIC DNA]</scope>
    <source>
        <strain evidence="1 2">5-5</strain>
    </source>
</reference>
<comment type="caution">
    <text evidence="1">The sequence shown here is derived from an EMBL/GenBank/DDBJ whole genome shotgun (WGS) entry which is preliminary data.</text>
</comment>
<organism evidence="1 2">
    <name type="scientific">Sinomonas terrae</name>
    <dbReference type="NCBI Taxonomy" id="2908838"/>
    <lineage>
        <taxon>Bacteria</taxon>
        <taxon>Bacillati</taxon>
        <taxon>Actinomycetota</taxon>
        <taxon>Actinomycetes</taxon>
        <taxon>Micrococcales</taxon>
        <taxon>Micrococcaceae</taxon>
        <taxon>Sinomonas</taxon>
    </lineage>
</organism>
<keyword evidence="2" id="KW-1185">Reference proteome</keyword>
<evidence type="ECO:0000313" key="1">
    <source>
        <dbReference type="EMBL" id="MCH6470728.1"/>
    </source>
</evidence>
<dbReference type="InterPro" id="IPR029068">
    <property type="entry name" value="Glyas_Bleomycin-R_OHBP_Dase"/>
</dbReference>
<dbReference type="EMBL" id="JAKZBV010000001">
    <property type="protein sequence ID" value="MCH6470728.1"/>
    <property type="molecule type" value="Genomic_DNA"/>
</dbReference>